<reference evidence="3 4" key="1">
    <citation type="submission" date="2019-07" db="EMBL/GenBank/DDBJ databases">
        <title>The pathways for chlorine oxyanion respiration interact through the shared metabolite chlorate.</title>
        <authorList>
            <person name="Barnum T.P."/>
            <person name="Cheng Y."/>
            <person name="Hill K.A."/>
            <person name="Lucas L.N."/>
            <person name="Carlson H.K."/>
            <person name="Coates J.D."/>
        </authorList>
    </citation>
    <scope>NUCLEOTIDE SEQUENCE [LARGE SCALE GENOMIC DNA]</scope>
    <source>
        <strain evidence="3 4">BK-1</strain>
    </source>
</reference>
<evidence type="ECO:0000256" key="1">
    <source>
        <dbReference type="ARBA" id="ARBA00022553"/>
    </source>
</evidence>
<keyword evidence="4" id="KW-1185">Reference proteome</keyword>
<dbReference type="CDD" id="cd21133">
    <property type="entry name" value="EVE"/>
    <property type="match status" value="1"/>
</dbReference>
<dbReference type="AlphaFoldDB" id="A0A557RZG6"/>
<dbReference type="InterPro" id="IPR002740">
    <property type="entry name" value="EVE_domain"/>
</dbReference>
<gene>
    <name evidence="3" type="ORF">FHP88_16845</name>
</gene>
<dbReference type="FunFam" id="3.10.590.10:FF:000003">
    <property type="entry name" value="Thymocyte nuclear protein 1"/>
    <property type="match status" value="1"/>
</dbReference>
<protein>
    <submittedName>
        <fullName evidence="3">EVE domain-containing protein</fullName>
    </submittedName>
</protein>
<evidence type="ECO:0000313" key="3">
    <source>
        <dbReference type="EMBL" id="TVO70553.1"/>
    </source>
</evidence>
<dbReference type="PANTHER" id="PTHR14087">
    <property type="entry name" value="THYMOCYTE NUCLEAR PROTEIN 1"/>
    <property type="match status" value="1"/>
</dbReference>
<name>A0A557RZG6_9GAMM</name>
<accession>A0A557RZG6</accession>
<dbReference type="InterPro" id="IPR047197">
    <property type="entry name" value="THYN1-like_EVE"/>
</dbReference>
<dbReference type="Gene3D" id="3.10.590.10">
    <property type="entry name" value="ph1033 like domains"/>
    <property type="match status" value="1"/>
</dbReference>
<dbReference type="InterPro" id="IPR052181">
    <property type="entry name" value="5hmC_binding"/>
</dbReference>
<organism evidence="3 4">
    <name type="scientific">Sedimenticola selenatireducens</name>
    <dbReference type="NCBI Taxonomy" id="191960"/>
    <lineage>
        <taxon>Bacteria</taxon>
        <taxon>Pseudomonadati</taxon>
        <taxon>Pseudomonadota</taxon>
        <taxon>Gammaproteobacteria</taxon>
        <taxon>Chromatiales</taxon>
        <taxon>Sedimenticolaceae</taxon>
        <taxon>Sedimenticola</taxon>
    </lineage>
</organism>
<evidence type="ECO:0000259" key="2">
    <source>
        <dbReference type="Pfam" id="PF01878"/>
    </source>
</evidence>
<dbReference type="Proteomes" id="UP000316649">
    <property type="component" value="Unassembled WGS sequence"/>
</dbReference>
<sequence length="153" mass="17932">MKRYWLMKTEPETYSIDDLKRDKSEHWDGIRNYQARNFMMQDMRVGDAVLFYHSNCKVPGIIGLAKVSKEAYPDFTAWDPEAKYYDPKSTSDNPRWFMVDVAYVKTFKEVISLSGMREMPELDGMRLLQKGNRLSIMPVEEGQFRHICKLAGC</sequence>
<keyword evidence="1" id="KW-0597">Phosphoprotein</keyword>
<dbReference type="Pfam" id="PF01878">
    <property type="entry name" value="EVE"/>
    <property type="match status" value="1"/>
</dbReference>
<feature type="domain" description="EVE" evidence="2">
    <location>
        <begin position="3"/>
        <end position="150"/>
    </location>
</feature>
<dbReference type="OrthoDB" id="9791347at2"/>
<dbReference type="PANTHER" id="PTHR14087:SF7">
    <property type="entry name" value="THYMOCYTE NUCLEAR PROTEIN 1"/>
    <property type="match status" value="1"/>
</dbReference>
<proteinExistence type="predicted"/>
<dbReference type="EMBL" id="VMNH01000024">
    <property type="protein sequence ID" value="TVO70553.1"/>
    <property type="molecule type" value="Genomic_DNA"/>
</dbReference>
<comment type="caution">
    <text evidence="3">The sequence shown here is derived from an EMBL/GenBank/DDBJ whole genome shotgun (WGS) entry which is preliminary data.</text>
</comment>
<dbReference type="InterPro" id="IPR015947">
    <property type="entry name" value="PUA-like_sf"/>
</dbReference>
<evidence type="ECO:0000313" key="4">
    <source>
        <dbReference type="Proteomes" id="UP000316649"/>
    </source>
</evidence>
<dbReference type="SUPFAM" id="SSF88697">
    <property type="entry name" value="PUA domain-like"/>
    <property type="match status" value="1"/>
</dbReference>